<accession>A0ABP3IV51</accession>
<dbReference type="EMBL" id="BAAABX010000061">
    <property type="protein sequence ID" value="GAA0428516.1"/>
    <property type="molecule type" value="Genomic_DNA"/>
</dbReference>
<sequence length="277" mass="28597">MSETSRPRNHADAAPPVLPQRLRGRALVHTTGAPGPGNPHGSDDRPPHTPRGARCTGRDGGSGTTPPVPGPPALLLLLLPVLFALIFALIAWQIVTHGPLRALDERLGAALISPSAVARFLADLGNASVAVPVLLAACGWAVWRGTRTWRQALAACLCMAVVPALVVPLKLWIARPGPPGMGPGGYFPSGHAATAAVAYGLVVLLLAAGRGRWVWAAGYAVLNVAVGVGLVRCGYHWPLDVVGAWCVAGVLLFVPRTRPFTVSSGASPGARTAASPR</sequence>
<feature type="transmembrane region" description="Helical" evidence="2">
    <location>
        <begin position="74"/>
        <end position="95"/>
    </location>
</feature>
<evidence type="ECO:0000313" key="5">
    <source>
        <dbReference type="Proteomes" id="UP001500879"/>
    </source>
</evidence>
<dbReference type="CDD" id="cd03392">
    <property type="entry name" value="PAP2_like_2"/>
    <property type="match status" value="1"/>
</dbReference>
<feature type="transmembrane region" description="Helical" evidence="2">
    <location>
        <begin position="152"/>
        <end position="173"/>
    </location>
</feature>
<dbReference type="PANTHER" id="PTHR14969:SF13">
    <property type="entry name" value="AT30094P"/>
    <property type="match status" value="1"/>
</dbReference>
<feature type="transmembrane region" description="Helical" evidence="2">
    <location>
        <begin position="124"/>
        <end position="143"/>
    </location>
</feature>
<evidence type="ECO:0000313" key="4">
    <source>
        <dbReference type="EMBL" id="GAA0428516.1"/>
    </source>
</evidence>
<evidence type="ECO:0000256" key="2">
    <source>
        <dbReference type="SAM" id="Phobius"/>
    </source>
</evidence>
<proteinExistence type="predicted"/>
<keyword evidence="2" id="KW-0472">Membrane</keyword>
<dbReference type="PANTHER" id="PTHR14969">
    <property type="entry name" value="SPHINGOSINE-1-PHOSPHATE PHOSPHOHYDROLASE"/>
    <property type="match status" value="1"/>
</dbReference>
<gene>
    <name evidence="4" type="ORF">GCM10010357_57690</name>
</gene>
<feature type="compositionally biased region" description="Basic and acidic residues" evidence="1">
    <location>
        <begin position="1"/>
        <end position="11"/>
    </location>
</feature>
<feature type="transmembrane region" description="Helical" evidence="2">
    <location>
        <begin position="213"/>
        <end position="231"/>
    </location>
</feature>
<feature type="domain" description="Phosphatidic acid phosphatase type 2/haloperoxidase" evidence="3">
    <location>
        <begin position="152"/>
        <end position="256"/>
    </location>
</feature>
<reference evidence="5" key="1">
    <citation type="journal article" date="2019" name="Int. J. Syst. Evol. Microbiol.">
        <title>The Global Catalogue of Microorganisms (GCM) 10K type strain sequencing project: providing services to taxonomists for standard genome sequencing and annotation.</title>
        <authorList>
            <consortium name="The Broad Institute Genomics Platform"/>
            <consortium name="The Broad Institute Genome Sequencing Center for Infectious Disease"/>
            <person name="Wu L."/>
            <person name="Ma J."/>
        </authorList>
    </citation>
    <scope>NUCLEOTIDE SEQUENCE [LARGE SCALE GENOMIC DNA]</scope>
    <source>
        <strain evidence="5">JCM 4788</strain>
    </source>
</reference>
<dbReference type="Proteomes" id="UP001500879">
    <property type="component" value="Unassembled WGS sequence"/>
</dbReference>
<protein>
    <recommendedName>
        <fullName evidence="3">Phosphatidic acid phosphatase type 2/haloperoxidase domain-containing protein</fullName>
    </recommendedName>
</protein>
<comment type="caution">
    <text evidence="4">The sequence shown here is derived from an EMBL/GenBank/DDBJ whole genome shotgun (WGS) entry which is preliminary data.</text>
</comment>
<feature type="region of interest" description="Disordered" evidence="1">
    <location>
        <begin position="1"/>
        <end position="66"/>
    </location>
</feature>
<dbReference type="InterPro" id="IPR036938">
    <property type="entry name" value="PAP2/HPO_sf"/>
</dbReference>
<name>A0ABP3IV51_9ACTN</name>
<dbReference type="SUPFAM" id="SSF48317">
    <property type="entry name" value="Acid phosphatase/Vanadium-dependent haloperoxidase"/>
    <property type="match status" value="1"/>
</dbReference>
<dbReference type="Gene3D" id="1.20.144.10">
    <property type="entry name" value="Phosphatidic acid phosphatase type 2/haloperoxidase"/>
    <property type="match status" value="1"/>
</dbReference>
<feature type="transmembrane region" description="Helical" evidence="2">
    <location>
        <begin position="185"/>
        <end position="206"/>
    </location>
</feature>
<keyword evidence="2" id="KW-1133">Transmembrane helix</keyword>
<keyword evidence="2" id="KW-0812">Transmembrane</keyword>
<keyword evidence="5" id="KW-1185">Reference proteome</keyword>
<feature type="transmembrane region" description="Helical" evidence="2">
    <location>
        <begin position="237"/>
        <end position="254"/>
    </location>
</feature>
<dbReference type="Pfam" id="PF01569">
    <property type="entry name" value="PAP2"/>
    <property type="match status" value="1"/>
</dbReference>
<dbReference type="InterPro" id="IPR000326">
    <property type="entry name" value="PAP2/HPO"/>
</dbReference>
<dbReference type="SMART" id="SM00014">
    <property type="entry name" value="acidPPc"/>
    <property type="match status" value="1"/>
</dbReference>
<evidence type="ECO:0000259" key="3">
    <source>
        <dbReference type="SMART" id="SM00014"/>
    </source>
</evidence>
<evidence type="ECO:0000256" key="1">
    <source>
        <dbReference type="SAM" id="MobiDB-lite"/>
    </source>
</evidence>
<organism evidence="4 5">
    <name type="scientific">Streptomyces luteireticuli</name>
    <dbReference type="NCBI Taxonomy" id="173858"/>
    <lineage>
        <taxon>Bacteria</taxon>
        <taxon>Bacillati</taxon>
        <taxon>Actinomycetota</taxon>
        <taxon>Actinomycetes</taxon>
        <taxon>Kitasatosporales</taxon>
        <taxon>Streptomycetaceae</taxon>
        <taxon>Streptomyces</taxon>
    </lineage>
</organism>